<evidence type="ECO:0000313" key="2">
    <source>
        <dbReference type="Proteomes" id="UP000886501"/>
    </source>
</evidence>
<reference evidence="1" key="1">
    <citation type="submission" date="2019-10" db="EMBL/GenBank/DDBJ databases">
        <authorList>
            <consortium name="DOE Joint Genome Institute"/>
            <person name="Kuo A."/>
            <person name="Miyauchi S."/>
            <person name="Kiss E."/>
            <person name="Drula E."/>
            <person name="Kohler A."/>
            <person name="Sanchez-Garcia M."/>
            <person name="Andreopoulos B."/>
            <person name="Barry K.W."/>
            <person name="Bonito G."/>
            <person name="Buee M."/>
            <person name="Carver A."/>
            <person name="Chen C."/>
            <person name="Cichocki N."/>
            <person name="Clum A."/>
            <person name="Culley D."/>
            <person name="Crous P.W."/>
            <person name="Fauchery L."/>
            <person name="Girlanda M."/>
            <person name="Hayes R."/>
            <person name="Keri Z."/>
            <person name="Labutti K."/>
            <person name="Lipzen A."/>
            <person name="Lombard V."/>
            <person name="Magnuson J."/>
            <person name="Maillard F."/>
            <person name="Morin E."/>
            <person name="Murat C."/>
            <person name="Nolan M."/>
            <person name="Ohm R."/>
            <person name="Pangilinan J."/>
            <person name="Pereira M."/>
            <person name="Perotto S."/>
            <person name="Peter M."/>
            <person name="Riley R."/>
            <person name="Sitrit Y."/>
            <person name="Stielow B."/>
            <person name="Szollosi G."/>
            <person name="Zifcakova L."/>
            <person name="Stursova M."/>
            <person name="Spatafora J.W."/>
            <person name="Tedersoo L."/>
            <person name="Vaario L.-M."/>
            <person name="Yamada A."/>
            <person name="Yan M."/>
            <person name="Wang P."/>
            <person name="Xu J."/>
            <person name="Bruns T."/>
            <person name="Baldrian P."/>
            <person name="Vilgalys R."/>
            <person name="Henrissat B."/>
            <person name="Grigoriev I.V."/>
            <person name="Hibbett D."/>
            <person name="Nagy L.G."/>
            <person name="Martin F.M."/>
        </authorList>
    </citation>
    <scope>NUCLEOTIDE SEQUENCE</scope>
    <source>
        <strain evidence="1">P2</strain>
    </source>
</reference>
<comment type="caution">
    <text evidence="1">The sequence shown here is derived from an EMBL/GenBank/DDBJ whole genome shotgun (WGS) entry which is preliminary data.</text>
</comment>
<reference evidence="1" key="2">
    <citation type="journal article" date="2020" name="Nat. Commun.">
        <title>Large-scale genome sequencing of mycorrhizal fungi provides insights into the early evolution of symbiotic traits.</title>
        <authorList>
            <person name="Miyauchi S."/>
            <person name="Kiss E."/>
            <person name="Kuo A."/>
            <person name="Drula E."/>
            <person name="Kohler A."/>
            <person name="Sanchez-Garcia M."/>
            <person name="Morin E."/>
            <person name="Andreopoulos B."/>
            <person name="Barry K.W."/>
            <person name="Bonito G."/>
            <person name="Buee M."/>
            <person name="Carver A."/>
            <person name="Chen C."/>
            <person name="Cichocki N."/>
            <person name="Clum A."/>
            <person name="Culley D."/>
            <person name="Crous P.W."/>
            <person name="Fauchery L."/>
            <person name="Girlanda M."/>
            <person name="Hayes R.D."/>
            <person name="Keri Z."/>
            <person name="LaButti K."/>
            <person name="Lipzen A."/>
            <person name="Lombard V."/>
            <person name="Magnuson J."/>
            <person name="Maillard F."/>
            <person name="Murat C."/>
            <person name="Nolan M."/>
            <person name="Ohm R.A."/>
            <person name="Pangilinan J."/>
            <person name="Pereira M.F."/>
            <person name="Perotto S."/>
            <person name="Peter M."/>
            <person name="Pfister S."/>
            <person name="Riley R."/>
            <person name="Sitrit Y."/>
            <person name="Stielow J.B."/>
            <person name="Szollosi G."/>
            <person name="Zifcakova L."/>
            <person name="Stursova M."/>
            <person name="Spatafora J.W."/>
            <person name="Tedersoo L."/>
            <person name="Vaario L.M."/>
            <person name="Yamada A."/>
            <person name="Yan M."/>
            <person name="Wang P."/>
            <person name="Xu J."/>
            <person name="Bruns T."/>
            <person name="Baldrian P."/>
            <person name="Vilgalys R."/>
            <person name="Dunand C."/>
            <person name="Henrissat B."/>
            <person name="Grigoriev I.V."/>
            <person name="Hibbett D."/>
            <person name="Nagy L.G."/>
            <person name="Martin F.M."/>
        </authorList>
    </citation>
    <scope>NUCLEOTIDE SEQUENCE</scope>
    <source>
        <strain evidence="1">P2</strain>
    </source>
</reference>
<dbReference type="EMBL" id="MU118836">
    <property type="protein sequence ID" value="KAF9641968.1"/>
    <property type="molecule type" value="Genomic_DNA"/>
</dbReference>
<protein>
    <submittedName>
        <fullName evidence="1">Uncharacterized protein</fullName>
    </submittedName>
</protein>
<evidence type="ECO:0000313" key="1">
    <source>
        <dbReference type="EMBL" id="KAF9641968.1"/>
    </source>
</evidence>
<accession>A0ACB6YXD7</accession>
<dbReference type="Proteomes" id="UP000886501">
    <property type="component" value="Unassembled WGS sequence"/>
</dbReference>
<organism evidence="1 2">
    <name type="scientific">Thelephora ganbajun</name>
    <name type="common">Ganba fungus</name>
    <dbReference type="NCBI Taxonomy" id="370292"/>
    <lineage>
        <taxon>Eukaryota</taxon>
        <taxon>Fungi</taxon>
        <taxon>Dikarya</taxon>
        <taxon>Basidiomycota</taxon>
        <taxon>Agaricomycotina</taxon>
        <taxon>Agaricomycetes</taxon>
        <taxon>Thelephorales</taxon>
        <taxon>Thelephoraceae</taxon>
        <taxon>Thelephora</taxon>
    </lineage>
</organism>
<keyword evidence="2" id="KW-1185">Reference proteome</keyword>
<sequence length="118" mass="13462">MDVVTELAQSDPFPSLDVMQVVYHYFKNSITYFTHRIDKIISMGIANREVASFVGHNTFLCRSALRMHPLLMKPTGSGRFDQSHTYLRISTWLSVFSSRTTPSDGRFALMEASRRVLA</sequence>
<proteinExistence type="predicted"/>
<name>A0ACB6YXD7_THEGA</name>
<gene>
    <name evidence="1" type="ORF">BDM02DRAFT_3253332</name>
</gene>